<dbReference type="Proteomes" id="UP001370348">
    <property type="component" value="Chromosome"/>
</dbReference>
<feature type="domain" description="N-acetyltransferase" evidence="2">
    <location>
        <begin position="315"/>
        <end position="449"/>
    </location>
</feature>
<dbReference type="RefSeq" id="WP_394827685.1">
    <property type="nucleotide sequence ID" value="NZ_CP089984.1"/>
</dbReference>
<evidence type="ECO:0000313" key="3">
    <source>
        <dbReference type="EMBL" id="WXB18045.1"/>
    </source>
</evidence>
<dbReference type="EMBL" id="CP089984">
    <property type="protein sequence ID" value="WXB18045.1"/>
    <property type="molecule type" value="Genomic_DNA"/>
</dbReference>
<accession>A0ABZ2M6Q3</accession>
<dbReference type="Pfam" id="PF00583">
    <property type="entry name" value="Acetyltransf_1"/>
    <property type="match status" value="1"/>
</dbReference>
<evidence type="ECO:0000259" key="2">
    <source>
        <dbReference type="PROSITE" id="PS51186"/>
    </source>
</evidence>
<dbReference type="CDD" id="cd04301">
    <property type="entry name" value="NAT_SF"/>
    <property type="match status" value="1"/>
</dbReference>
<sequence>MPRRAPTRIIETIVRPIDAFARAEGGRLLKADPTPGTIRIVEFVPQRELRAERWPSLYWLVTALTTEDHTDFELLHHTLRAGDRVAMGIVPEAKPGARGVLLVPIHEGFALHAVAGPPDHATGPFERLFSQRCMTLLVDDWPARIASRITPQAPARIVRSSHGGTDTDIMSHPQPSSHPAGSPPPSSMSSISPTPAMLATFDAQMRRHAKPNHPGTRAEERAGRIVRWVNAELDRECAVLWSDLDAANADALIAEQVHDFAKLGRSFEWKYHGHDQPADLPQRLQAAGFDAGEPESVMVAQVSELATDGIVPDGVRLVPATDAASIALLASLHDDVFGPRPGFGEALLAQMTAAPHSVVPVMVLAEHRPVSAARIEFHDGAEFASLWGGGTLPQWRGRGLYRALIAYRARLAAERGVRYLHVDASPESRPILERLGFIRLTTTIPFSKP</sequence>
<proteinExistence type="predicted"/>
<feature type="region of interest" description="Disordered" evidence="1">
    <location>
        <begin position="152"/>
        <end position="194"/>
    </location>
</feature>
<dbReference type="PROSITE" id="PS51186">
    <property type="entry name" value="GNAT"/>
    <property type="match status" value="1"/>
</dbReference>
<dbReference type="Gene3D" id="3.40.630.30">
    <property type="match status" value="1"/>
</dbReference>
<gene>
    <name evidence="3" type="ORF">LZC94_12390</name>
</gene>
<reference evidence="3 4" key="1">
    <citation type="submission" date="2021-12" db="EMBL/GenBank/DDBJ databases">
        <title>Discovery of the Pendulisporaceae a myxobacterial family with distinct sporulation behavior and unique specialized metabolism.</title>
        <authorList>
            <person name="Garcia R."/>
            <person name="Popoff A."/>
            <person name="Bader C.D."/>
            <person name="Loehr J."/>
            <person name="Walesch S."/>
            <person name="Walt C."/>
            <person name="Boldt J."/>
            <person name="Bunk B."/>
            <person name="Haeckl F.J.F.P.J."/>
            <person name="Gunesch A.P."/>
            <person name="Birkelbach J."/>
            <person name="Nuebel U."/>
            <person name="Pietschmann T."/>
            <person name="Bach T."/>
            <person name="Mueller R."/>
        </authorList>
    </citation>
    <scope>NUCLEOTIDE SEQUENCE [LARGE SCALE GENOMIC DNA]</scope>
    <source>
        <strain evidence="3 4">MSr11954</strain>
    </source>
</reference>
<protein>
    <submittedName>
        <fullName evidence="3">GNAT family N-acetyltransferase</fullName>
    </submittedName>
</protein>
<organism evidence="3 4">
    <name type="scientific">Pendulispora albinea</name>
    <dbReference type="NCBI Taxonomy" id="2741071"/>
    <lineage>
        <taxon>Bacteria</taxon>
        <taxon>Pseudomonadati</taxon>
        <taxon>Myxococcota</taxon>
        <taxon>Myxococcia</taxon>
        <taxon>Myxococcales</taxon>
        <taxon>Sorangiineae</taxon>
        <taxon>Pendulisporaceae</taxon>
        <taxon>Pendulispora</taxon>
    </lineage>
</organism>
<dbReference type="InterPro" id="IPR016181">
    <property type="entry name" value="Acyl_CoA_acyltransferase"/>
</dbReference>
<dbReference type="InterPro" id="IPR000182">
    <property type="entry name" value="GNAT_dom"/>
</dbReference>
<evidence type="ECO:0000313" key="4">
    <source>
        <dbReference type="Proteomes" id="UP001370348"/>
    </source>
</evidence>
<evidence type="ECO:0000256" key="1">
    <source>
        <dbReference type="SAM" id="MobiDB-lite"/>
    </source>
</evidence>
<dbReference type="SUPFAM" id="SSF55729">
    <property type="entry name" value="Acyl-CoA N-acyltransferases (Nat)"/>
    <property type="match status" value="1"/>
</dbReference>
<name>A0ABZ2M6Q3_9BACT</name>
<keyword evidence="4" id="KW-1185">Reference proteome</keyword>